<gene>
    <name evidence="9" type="ORF">GEV47_08925</name>
</gene>
<dbReference type="PRINTS" id="PR00385">
    <property type="entry name" value="P450"/>
</dbReference>
<dbReference type="InterPro" id="IPR017972">
    <property type="entry name" value="Cyt_P450_CS"/>
</dbReference>
<proteinExistence type="inferred from homology"/>
<keyword evidence="10" id="KW-1185">Reference proteome</keyword>
<dbReference type="OrthoDB" id="9764248at2"/>
<dbReference type="InterPro" id="IPR002401">
    <property type="entry name" value="Cyt_P450_E_grp-I"/>
</dbReference>
<reference evidence="9 10" key="1">
    <citation type="submission" date="2019-10" db="EMBL/GenBank/DDBJ databases">
        <title>Glaciimonas soli sp. nov., a psychrophilic bacterium isolated from the forest soil of a high elevation mountain in Taiwan.</title>
        <authorList>
            <person name="Wang L.-T."/>
            <person name="Shieh W.Y."/>
        </authorList>
    </citation>
    <scope>NUCLEOTIDE SEQUENCE [LARGE SCALE GENOMIC DNA]</scope>
    <source>
        <strain evidence="9 10">GS1</strain>
    </source>
</reference>
<dbReference type="PANTHER" id="PTHR24291">
    <property type="entry name" value="CYTOCHROME P450 FAMILY 4"/>
    <property type="match status" value="1"/>
</dbReference>
<dbReference type="InterPro" id="IPR001128">
    <property type="entry name" value="Cyt_P450"/>
</dbReference>
<dbReference type="GO" id="GO:0020037">
    <property type="term" value="F:heme binding"/>
    <property type="evidence" value="ECO:0007669"/>
    <property type="project" value="InterPro"/>
</dbReference>
<organism evidence="9 10">
    <name type="scientific">Glaciimonas soli</name>
    <dbReference type="NCBI Taxonomy" id="2590999"/>
    <lineage>
        <taxon>Bacteria</taxon>
        <taxon>Pseudomonadati</taxon>
        <taxon>Pseudomonadota</taxon>
        <taxon>Betaproteobacteria</taxon>
        <taxon>Burkholderiales</taxon>
        <taxon>Oxalobacteraceae</taxon>
        <taxon>Glaciimonas</taxon>
    </lineage>
</organism>
<dbReference type="Gene3D" id="1.10.630.10">
    <property type="entry name" value="Cytochrome P450"/>
    <property type="match status" value="1"/>
</dbReference>
<dbReference type="RefSeq" id="WP_153234423.1">
    <property type="nucleotide sequence ID" value="NZ_WINI01000004.1"/>
</dbReference>
<sequence>MSRHCPVYPQPKKNKASVLWTFFGKRRSWLDGLYERSYRMKMGEVHLPGLDLYMVNEPKLVRQVLVEDANVFPKHDLLGKALEPLLGESIFTTNGEQWERQRGMMDQSFAQTRLKLVFPLMNAAANAMVERMDALPDGVTTNVDLEMTHVTADIIFRTILSIPLEGDDARTIFHAFERFQEMAPRLLMPIIFRFPNWLAPWFTIYKSKRAAKEIRSVLERFIRTRFDAYHQGNPGAYDDILSSLLEAVDPATGKGFSFDELVDQVAMLFLAGHETSASALSWSLYLMAMDTDIQERMHNEAVVVMGSEPPEYADIKSMELIRNVFRETLRLYPPVGFIARQVAETQQMRDKTVHANASIIIAPWLIHRHRDLWERPDEFDPDRYASESAKDSLKCAYLPFGLGPRVCMGASFALQEASLILGTLARRYRFESVVGNMPKPVGRLTIRSENGISLAVFKRTTIEPLREQL</sequence>
<evidence type="ECO:0000256" key="2">
    <source>
        <dbReference type="ARBA" id="ARBA00022617"/>
    </source>
</evidence>
<dbReference type="InterPro" id="IPR050196">
    <property type="entry name" value="Cytochrome_P450_Monoox"/>
</dbReference>
<dbReference type="PROSITE" id="PS00086">
    <property type="entry name" value="CYTOCHROME_P450"/>
    <property type="match status" value="1"/>
</dbReference>
<dbReference type="GO" id="GO:0004497">
    <property type="term" value="F:monooxygenase activity"/>
    <property type="evidence" value="ECO:0007669"/>
    <property type="project" value="UniProtKB-KW"/>
</dbReference>
<dbReference type="InterPro" id="IPR036396">
    <property type="entry name" value="Cyt_P450_sf"/>
</dbReference>
<evidence type="ECO:0000256" key="5">
    <source>
        <dbReference type="ARBA" id="ARBA00023004"/>
    </source>
</evidence>
<evidence type="ECO:0000256" key="8">
    <source>
        <dbReference type="RuleBase" id="RU000461"/>
    </source>
</evidence>
<comment type="similarity">
    <text evidence="1 8">Belongs to the cytochrome P450 family.</text>
</comment>
<evidence type="ECO:0000256" key="1">
    <source>
        <dbReference type="ARBA" id="ARBA00010617"/>
    </source>
</evidence>
<dbReference type="SUPFAM" id="SSF48264">
    <property type="entry name" value="Cytochrome P450"/>
    <property type="match status" value="1"/>
</dbReference>
<dbReference type="AlphaFoldDB" id="A0A843YSW1"/>
<dbReference type="GO" id="GO:0005506">
    <property type="term" value="F:iron ion binding"/>
    <property type="evidence" value="ECO:0007669"/>
    <property type="project" value="InterPro"/>
</dbReference>
<evidence type="ECO:0000256" key="6">
    <source>
        <dbReference type="ARBA" id="ARBA00023033"/>
    </source>
</evidence>
<comment type="cofactor">
    <cofactor evidence="7">
        <name>heme</name>
        <dbReference type="ChEBI" id="CHEBI:30413"/>
    </cofactor>
</comment>
<evidence type="ECO:0000256" key="4">
    <source>
        <dbReference type="ARBA" id="ARBA00023002"/>
    </source>
</evidence>
<keyword evidence="2 7" id="KW-0349">Heme</keyword>
<accession>A0A843YSW1</accession>
<dbReference type="EMBL" id="WINI01000004">
    <property type="protein sequence ID" value="MQR00804.1"/>
    <property type="molecule type" value="Genomic_DNA"/>
</dbReference>
<protein>
    <submittedName>
        <fullName evidence="9">Cytochrome P450</fullName>
    </submittedName>
</protein>
<comment type="caution">
    <text evidence="9">The sequence shown here is derived from an EMBL/GenBank/DDBJ whole genome shotgun (WGS) entry which is preliminary data.</text>
</comment>
<dbReference type="GO" id="GO:0016705">
    <property type="term" value="F:oxidoreductase activity, acting on paired donors, with incorporation or reduction of molecular oxygen"/>
    <property type="evidence" value="ECO:0007669"/>
    <property type="project" value="InterPro"/>
</dbReference>
<evidence type="ECO:0000256" key="3">
    <source>
        <dbReference type="ARBA" id="ARBA00022723"/>
    </source>
</evidence>
<dbReference type="PANTHER" id="PTHR24291:SF50">
    <property type="entry name" value="BIFUNCTIONAL ALBAFLAVENONE MONOOXYGENASE_TERPENE SYNTHASE"/>
    <property type="match status" value="1"/>
</dbReference>
<dbReference type="PRINTS" id="PR00463">
    <property type="entry name" value="EP450I"/>
</dbReference>
<dbReference type="Pfam" id="PF00067">
    <property type="entry name" value="p450"/>
    <property type="match status" value="1"/>
</dbReference>
<evidence type="ECO:0000256" key="7">
    <source>
        <dbReference type="PIRSR" id="PIRSR602401-1"/>
    </source>
</evidence>
<evidence type="ECO:0000313" key="9">
    <source>
        <dbReference type="EMBL" id="MQR00804.1"/>
    </source>
</evidence>
<name>A0A843YSW1_9BURK</name>
<keyword evidence="5 7" id="KW-0408">Iron</keyword>
<keyword evidence="6 8" id="KW-0503">Monooxygenase</keyword>
<dbReference type="Proteomes" id="UP000451565">
    <property type="component" value="Unassembled WGS sequence"/>
</dbReference>
<feature type="binding site" description="axial binding residue" evidence="7">
    <location>
        <position position="407"/>
    </location>
    <ligand>
        <name>heme</name>
        <dbReference type="ChEBI" id="CHEBI:30413"/>
    </ligand>
    <ligandPart>
        <name>Fe</name>
        <dbReference type="ChEBI" id="CHEBI:18248"/>
    </ligandPart>
</feature>
<keyword evidence="4 8" id="KW-0560">Oxidoreductase</keyword>
<evidence type="ECO:0000313" key="10">
    <source>
        <dbReference type="Proteomes" id="UP000451565"/>
    </source>
</evidence>
<keyword evidence="3 7" id="KW-0479">Metal-binding</keyword>